<organism evidence="1 2">
    <name type="scientific">Paramecium pentaurelia</name>
    <dbReference type="NCBI Taxonomy" id="43138"/>
    <lineage>
        <taxon>Eukaryota</taxon>
        <taxon>Sar</taxon>
        <taxon>Alveolata</taxon>
        <taxon>Ciliophora</taxon>
        <taxon>Intramacronucleata</taxon>
        <taxon>Oligohymenophorea</taxon>
        <taxon>Peniculida</taxon>
        <taxon>Parameciidae</taxon>
        <taxon>Paramecium</taxon>
    </lineage>
</organism>
<comment type="caution">
    <text evidence="1">The sequence shown here is derived from an EMBL/GenBank/DDBJ whole genome shotgun (WGS) entry which is preliminary data.</text>
</comment>
<evidence type="ECO:0000313" key="2">
    <source>
        <dbReference type="Proteomes" id="UP000689195"/>
    </source>
</evidence>
<keyword evidence="2" id="KW-1185">Reference proteome</keyword>
<name>A0A8S1T0A4_9CILI</name>
<evidence type="ECO:0000313" key="1">
    <source>
        <dbReference type="EMBL" id="CAD8144979.1"/>
    </source>
</evidence>
<reference evidence="1" key="1">
    <citation type="submission" date="2021-01" db="EMBL/GenBank/DDBJ databases">
        <authorList>
            <consortium name="Genoscope - CEA"/>
            <person name="William W."/>
        </authorList>
    </citation>
    <scope>NUCLEOTIDE SEQUENCE</scope>
</reference>
<dbReference type="EMBL" id="CAJJDO010000014">
    <property type="protein sequence ID" value="CAD8144979.1"/>
    <property type="molecule type" value="Genomic_DNA"/>
</dbReference>
<sequence length="121" mass="14473">MKITQFVTLLRHQGLKHTSVNLEKIIKFNFEVENNICLKETLNIIDNELVYVQQKIRKLESSKILANKLENQISFCYQLERAQYQQRIIGYFDVKEKTQLKYALYQTGFLNFFVQDNLQSF</sequence>
<dbReference type="AlphaFoldDB" id="A0A8S1T0A4"/>
<proteinExistence type="predicted"/>
<protein>
    <submittedName>
        <fullName evidence="1">Uncharacterized protein</fullName>
    </submittedName>
</protein>
<dbReference type="Proteomes" id="UP000689195">
    <property type="component" value="Unassembled WGS sequence"/>
</dbReference>
<gene>
    <name evidence="1" type="ORF">PPENT_87.1.T0140001</name>
</gene>
<accession>A0A8S1T0A4</accession>